<gene>
    <name evidence="5" type="ORF">STAS_16852</name>
</gene>
<keyword evidence="4" id="KW-0677">Repeat</keyword>
<evidence type="ECO:0000256" key="1">
    <source>
        <dbReference type="ARBA" id="ARBA00006734"/>
    </source>
</evidence>
<evidence type="ECO:0000313" key="5">
    <source>
        <dbReference type="EMBL" id="GER40193.1"/>
    </source>
</evidence>
<proteinExistence type="inferred from homology"/>
<dbReference type="InterPro" id="IPR002088">
    <property type="entry name" value="Prenyl_trans_a"/>
</dbReference>
<dbReference type="GO" id="GO:0008318">
    <property type="term" value="F:protein prenyltransferase activity"/>
    <property type="evidence" value="ECO:0007669"/>
    <property type="project" value="InterPro"/>
</dbReference>
<dbReference type="OrthoDB" id="10363945at2759"/>
<evidence type="ECO:0000256" key="2">
    <source>
        <dbReference type="ARBA" id="ARBA00022602"/>
    </source>
</evidence>
<keyword evidence="6" id="KW-1185">Reference proteome</keyword>
<dbReference type="Proteomes" id="UP000325081">
    <property type="component" value="Unassembled WGS sequence"/>
</dbReference>
<keyword evidence="2" id="KW-0637">Prenyltransferase</keyword>
<dbReference type="SUPFAM" id="SSF48439">
    <property type="entry name" value="Protein prenylyltransferase"/>
    <property type="match status" value="1"/>
</dbReference>
<accession>A0A5A7Q4P4</accession>
<dbReference type="Pfam" id="PF01239">
    <property type="entry name" value="PPTA"/>
    <property type="match status" value="1"/>
</dbReference>
<comment type="caution">
    <text evidence="5">The sequence shown here is derived from an EMBL/GenBank/DDBJ whole genome shotgun (WGS) entry which is preliminary data.</text>
</comment>
<evidence type="ECO:0000256" key="3">
    <source>
        <dbReference type="ARBA" id="ARBA00022679"/>
    </source>
</evidence>
<sequence length="338" mass="38974">MSITESSRPSIGVAVVLESNNTAVAGAITSVLRPASTISARIIRGCKFEDFLGLTNGFWRENSQVPDEVRRFISGSEHEQDTDSSSAAYDENNPTFWEDRWIKAKKDEFSVEEELDYTRKLLAEDREHCYAWLQRQKAIESTGRWDEELQLCNELIIADPTSKAVWEQRFYVVVKFVSSSPFAEEFEQAIKYILDYPTVENPWLYLRRISSLVDITRFSKELDRLFCELFPVETFIHGFDMLADEVEGILAAGEDKYGFALITLLELAYQGYEPCLEVVDGVNSLSLTNNPLHYFDTICDALTLLYPLKRYYWKWLALGVANRMTDRYREVDPMDNGF</sequence>
<protein>
    <submittedName>
        <fullName evidence="5">Proteinfarnesyltransferase/ geranylgeranyltransferase type-1 subunit alpha</fullName>
    </submittedName>
</protein>
<dbReference type="PROSITE" id="PS51147">
    <property type="entry name" value="PFTA"/>
    <property type="match status" value="1"/>
</dbReference>
<evidence type="ECO:0000313" key="6">
    <source>
        <dbReference type="Proteomes" id="UP000325081"/>
    </source>
</evidence>
<dbReference type="PANTHER" id="PTHR11129">
    <property type="entry name" value="PROTEIN FARNESYLTRANSFERASE ALPHA SUBUNIT/RAB GERANYLGERANYL TRANSFERASE ALPHA SUBUNIT"/>
    <property type="match status" value="1"/>
</dbReference>
<name>A0A5A7Q4P4_STRAF</name>
<reference evidence="6" key="1">
    <citation type="journal article" date="2019" name="Curr. Biol.">
        <title>Genome Sequence of Striga asiatica Provides Insight into the Evolution of Plant Parasitism.</title>
        <authorList>
            <person name="Yoshida S."/>
            <person name="Kim S."/>
            <person name="Wafula E.K."/>
            <person name="Tanskanen J."/>
            <person name="Kim Y.M."/>
            <person name="Honaas L."/>
            <person name="Yang Z."/>
            <person name="Spallek T."/>
            <person name="Conn C.E."/>
            <person name="Ichihashi Y."/>
            <person name="Cheong K."/>
            <person name="Cui S."/>
            <person name="Der J.P."/>
            <person name="Gundlach H."/>
            <person name="Jiao Y."/>
            <person name="Hori C."/>
            <person name="Ishida J.K."/>
            <person name="Kasahara H."/>
            <person name="Kiba T."/>
            <person name="Kim M.S."/>
            <person name="Koo N."/>
            <person name="Laohavisit A."/>
            <person name="Lee Y.H."/>
            <person name="Lumba S."/>
            <person name="McCourt P."/>
            <person name="Mortimer J.C."/>
            <person name="Mutuku J.M."/>
            <person name="Nomura T."/>
            <person name="Sasaki-Sekimoto Y."/>
            <person name="Seto Y."/>
            <person name="Wang Y."/>
            <person name="Wakatake T."/>
            <person name="Sakakibara H."/>
            <person name="Demura T."/>
            <person name="Yamaguchi S."/>
            <person name="Yoneyama K."/>
            <person name="Manabe R.I."/>
            <person name="Nelson D.C."/>
            <person name="Schulman A.H."/>
            <person name="Timko M.P."/>
            <person name="dePamphilis C.W."/>
            <person name="Choi D."/>
            <person name="Shirasu K."/>
        </authorList>
    </citation>
    <scope>NUCLEOTIDE SEQUENCE [LARGE SCALE GENOMIC DNA]</scope>
    <source>
        <strain evidence="6">cv. UVA1</strain>
    </source>
</reference>
<evidence type="ECO:0000256" key="4">
    <source>
        <dbReference type="ARBA" id="ARBA00022737"/>
    </source>
</evidence>
<keyword evidence="3 5" id="KW-0808">Transferase</keyword>
<dbReference type="AlphaFoldDB" id="A0A5A7Q4P4"/>
<comment type="similarity">
    <text evidence="1">Belongs to the protein prenyltransferase subunit alpha family.</text>
</comment>
<dbReference type="Gene3D" id="1.25.40.120">
    <property type="entry name" value="Protein prenylyltransferase"/>
    <property type="match status" value="1"/>
</dbReference>
<dbReference type="GO" id="GO:0005737">
    <property type="term" value="C:cytoplasm"/>
    <property type="evidence" value="ECO:0007669"/>
    <property type="project" value="TreeGrafter"/>
</dbReference>
<dbReference type="EMBL" id="BKCP01005849">
    <property type="protein sequence ID" value="GER40193.1"/>
    <property type="molecule type" value="Genomic_DNA"/>
</dbReference>
<organism evidence="5 6">
    <name type="scientific">Striga asiatica</name>
    <name type="common">Asiatic witchweed</name>
    <name type="synonym">Buchnera asiatica</name>
    <dbReference type="NCBI Taxonomy" id="4170"/>
    <lineage>
        <taxon>Eukaryota</taxon>
        <taxon>Viridiplantae</taxon>
        <taxon>Streptophyta</taxon>
        <taxon>Embryophyta</taxon>
        <taxon>Tracheophyta</taxon>
        <taxon>Spermatophyta</taxon>
        <taxon>Magnoliopsida</taxon>
        <taxon>eudicotyledons</taxon>
        <taxon>Gunneridae</taxon>
        <taxon>Pentapetalae</taxon>
        <taxon>asterids</taxon>
        <taxon>lamiids</taxon>
        <taxon>Lamiales</taxon>
        <taxon>Orobanchaceae</taxon>
        <taxon>Buchnereae</taxon>
        <taxon>Striga</taxon>
    </lineage>
</organism>